<sequence>MRNKQLMIMSGIALVLGIIVFGPTLSNLHKVIKVNKQQKTELNKLEEKLQILEGIDKNLITDRVKKMEMVFPSDKPIVELLSSLSQLSAKHGLSFGGVSLSPGALTKTEEKKAETDLSDLTFSFEVGGEFNSVLKFLRELENTAPLMKIDKVGLTIKTNPLFDIITTMVAADIDVSAFYQPAPKSLGGISQPVKLLSRSEEAILSRLFNFTKFQAVLPVVQTGKTDLFDFGQ</sequence>
<evidence type="ECO:0000313" key="3">
    <source>
        <dbReference type="Proteomes" id="UP000183605"/>
    </source>
</evidence>
<evidence type="ECO:0000313" key="2">
    <source>
        <dbReference type="EMBL" id="OIP03394.1"/>
    </source>
</evidence>
<dbReference type="AlphaFoldDB" id="A0A1J5B5Y1"/>
<dbReference type="InterPro" id="IPR014717">
    <property type="entry name" value="Transl_elong_EF1B/ribsomal_bS6"/>
</dbReference>
<dbReference type="Proteomes" id="UP000183605">
    <property type="component" value="Unassembled WGS sequence"/>
</dbReference>
<keyword evidence="1" id="KW-0175">Coiled coil</keyword>
<organism evidence="2 3">
    <name type="scientific">Candidatus Beckwithbacteria bacterium CG2_30_44_31</name>
    <dbReference type="NCBI Taxonomy" id="1805035"/>
    <lineage>
        <taxon>Bacteria</taxon>
        <taxon>Candidatus Beckwithiibacteriota</taxon>
    </lineage>
</organism>
<evidence type="ECO:0000256" key="1">
    <source>
        <dbReference type="SAM" id="Coils"/>
    </source>
</evidence>
<feature type="coiled-coil region" evidence="1">
    <location>
        <begin position="28"/>
        <end position="55"/>
    </location>
</feature>
<reference evidence="2 3" key="1">
    <citation type="journal article" date="2016" name="Environ. Microbiol.">
        <title>Genomic resolution of a cold subsurface aquifer community provides metabolic insights for novel microbes adapted to high CO concentrations.</title>
        <authorList>
            <person name="Probst A.J."/>
            <person name="Castelle C.J."/>
            <person name="Singh A."/>
            <person name="Brown C.T."/>
            <person name="Anantharaman K."/>
            <person name="Sharon I."/>
            <person name="Hug L.A."/>
            <person name="Burstein D."/>
            <person name="Emerson J.B."/>
            <person name="Thomas B.C."/>
            <person name="Banfield J.F."/>
        </authorList>
    </citation>
    <scope>NUCLEOTIDE SEQUENCE [LARGE SCALE GENOMIC DNA]</scope>
    <source>
        <strain evidence="2">CG2_30_44_31</strain>
    </source>
</reference>
<dbReference type="EMBL" id="MNXQ01000039">
    <property type="protein sequence ID" value="OIP03394.1"/>
    <property type="molecule type" value="Genomic_DNA"/>
</dbReference>
<comment type="caution">
    <text evidence="2">The sequence shown here is derived from an EMBL/GenBank/DDBJ whole genome shotgun (WGS) entry which is preliminary data.</text>
</comment>
<name>A0A1J5B5Y1_9BACT</name>
<accession>A0A1J5B5Y1</accession>
<proteinExistence type="predicted"/>
<dbReference type="Gene3D" id="3.30.70.60">
    <property type="match status" value="1"/>
</dbReference>
<gene>
    <name evidence="2" type="ORF">AUK18_02125</name>
</gene>
<protein>
    <submittedName>
        <fullName evidence="2">Uncharacterized protein</fullName>
    </submittedName>
</protein>